<keyword evidence="2" id="KW-1185">Reference proteome</keyword>
<gene>
    <name evidence="1" type="ORF">KSB_47330</name>
</gene>
<evidence type="ECO:0000313" key="2">
    <source>
        <dbReference type="Proteomes" id="UP000654345"/>
    </source>
</evidence>
<dbReference type="Proteomes" id="UP000654345">
    <property type="component" value="Unassembled WGS sequence"/>
</dbReference>
<sequence>MDEHAWHAKSIEILTEIKAWRQAHPAATFVGIEEEVHTRLMELEAYILQDAASTSKNREWDNSTVTPAPLCPTCAVPLQARSKRERTLHGNGGQSVTLPRTYGICPRCGAGLFPPR</sequence>
<evidence type="ECO:0000313" key="1">
    <source>
        <dbReference type="EMBL" id="GHO56258.1"/>
    </source>
</evidence>
<name>A0ABQ3UU86_9CHLR</name>
<proteinExistence type="predicted"/>
<reference evidence="1 2" key="1">
    <citation type="journal article" date="2021" name="Int. J. Syst. Evol. Microbiol.">
        <title>Reticulibacter mediterranei gen. nov., sp. nov., within the new family Reticulibacteraceae fam. nov., and Ktedonospora formicarum gen. nov., sp. nov., Ktedonobacter robiniae sp. nov., Dictyobacter formicarum sp. nov. and Dictyobacter arantiisoli sp. nov., belonging to the class Ktedonobacteria.</title>
        <authorList>
            <person name="Yabe S."/>
            <person name="Zheng Y."/>
            <person name="Wang C.M."/>
            <person name="Sakai Y."/>
            <person name="Abe K."/>
            <person name="Yokota A."/>
            <person name="Donadio S."/>
            <person name="Cavaletti L."/>
            <person name="Monciardini P."/>
        </authorList>
    </citation>
    <scope>NUCLEOTIDE SEQUENCE [LARGE SCALE GENOMIC DNA]</scope>
    <source>
        <strain evidence="1 2">SOSP1-30</strain>
    </source>
</reference>
<protein>
    <submittedName>
        <fullName evidence="1">Uncharacterized protein</fullName>
    </submittedName>
</protein>
<organism evidence="1 2">
    <name type="scientific">Ktedonobacter robiniae</name>
    <dbReference type="NCBI Taxonomy" id="2778365"/>
    <lineage>
        <taxon>Bacteria</taxon>
        <taxon>Bacillati</taxon>
        <taxon>Chloroflexota</taxon>
        <taxon>Ktedonobacteria</taxon>
        <taxon>Ktedonobacterales</taxon>
        <taxon>Ktedonobacteraceae</taxon>
        <taxon>Ktedonobacter</taxon>
    </lineage>
</organism>
<dbReference type="EMBL" id="BNJG01000002">
    <property type="protein sequence ID" value="GHO56258.1"/>
    <property type="molecule type" value="Genomic_DNA"/>
</dbReference>
<accession>A0ABQ3UU86</accession>
<dbReference type="RefSeq" id="WP_201372807.1">
    <property type="nucleotide sequence ID" value="NZ_BNJG01000002.1"/>
</dbReference>
<comment type="caution">
    <text evidence="1">The sequence shown here is derived from an EMBL/GenBank/DDBJ whole genome shotgun (WGS) entry which is preliminary data.</text>
</comment>